<sequence>MDEVNSPEGRPLARRLRELREGGAWPGKHITQAELAAALGISVPSVSSWESLRQKAKPPLKQLEAYATFFATERSVAETPYRVLGYGQLTGEERAQREKLLRELTELREDAPVAKPAALGDPYAQSPWRFTPNQDITIVGSELPERLKGKMPLADPDDPDFVDVYKYADLDALVELHGHVRAANPASDVHLRTPAELATDDYTSHLILLGGVDWNFVTQDLLERAELPVRQLTRPEDNDLSCFEIGTGAELKRFLPKVRKTGGRLLLLEDVALFYRAPNPFNAKRTVTICNGTFGRGTYGVVRALTDARFRDRNAEYLRTRFTGLDEFALISRIQVVNGLVVTPDWTLPLTKAHEWPVSST</sequence>
<protein>
    <recommendedName>
        <fullName evidence="1">HTH cro/C1-type domain-containing protein</fullName>
    </recommendedName>
</protein>
<name>A0A344L482_9PSEU</name>
<evidence type="ECO:0000313" key="3">
    <source>
        <dbReference type="Proteomes" id="UP000250434"/>
    </source>
</evidence>
<dbReference type="InterPro" id="IPR001387">
    <property type="entry name" value="Cro/C1-type_HTH"/>
</dbReference>
<dbReference type="InterPro" id="IPR010982">
    <property type="entry name" value="Lambda_DNA-bd_dom_sf"/>
</dbReference>
<feature type="domain" description="HTH cro/C1-type" evidence="1">
    <location>
        <begin position="28"/>
        <end position="77"/>
    </location>
</feature>
<dbReference type="KEGG" id="aab:A4R43_10170"/>
<dbReference type="EMBL" id="CP015163">
    <property type="protein sequence ID" value="AXB42856.1"/>
    <property type="molecule type" value="Genomic_DNA"/>
</dbReference>
<organism evidence="2 3">
    <name type="scientific">Amycolatopsis albispora</name>
    <dbReference type="NCBI Taxonomy" id="1804986"/>
    <lineage>
        <taxon>Bacteria</taxon>
        <taxon>Bacillati</taxon>
        <taxon>Actinomycetota</taxon>
        <taxon>Actinomycetes</taxon>
        <taxon>Pseudonocardiales</taxon>
        <taxon>Pseudonocardiaceae</taxon>
        <taxon>Amycolatopsis</taxon>
    </lineage>
</organism>
<proteinExistence type="predicted"/>
<dbReference type="AlphaFoldDB" id="A0A344L482"/>
<gene>
    <name evidence="2" type="ORF">A4R43_10170</name>
</gene>
<dbReference type="Proteomes" id="UP000250434">
    <property type="component" value="Chromosome"/>
</dbReference>
<reference evidence="2 3" key="1">
    <citation type="submission" date="2016-04" db="EMBL/GenBank/DDBJ databases">
        <title>Complete genome sequence and analysis of deep-sea sediment isolate, Amycolatopsis sp. WP1.</title>
        <authorList>
            <person name="Wang H."/>
            <person name="Chen S."/>
            <person name="Wu Q."/>
        </authorList>
    </citation>
    <scope>NUCLEOTIDE SEQUENCE [LARGE SCALE GENOMIC DNA]</scope>
    <source>
        <strain evidence="2 3">WP1</strain>
    </source>
</reference>
<evidence type="ECO:0000313" key="2">
    <source>
        <dbReference type="EMBL" id="AXB42856.1"/>
    </source>
</evidence>
<keyword evidence="3" id="KW-1185">Reference proteome</keyword>
<dbReference type="Pfam" id="PF01381">
    <property type="entry name" value="HTH_3"/>
    <property type="match status" value="1"/>
</dbReference>
<dbReference type="SUPFAM" id="SSF47413">
    <property type="entry name" value="lambda repressor-like DNA-binding domains"/>
    <property type="match status" value="1"/>
</dbReference>
<evidence type="ECO:0000259" key="1">
    <source>
        <dbReference type="PROSITE" id="PS50943"/>
    </source>
</evidence>
<dbReference type="Gene3D" id="1.10.260.40">
    <property type="entry name" value="lambda repressor-like DNA-binding domains"/>
    <property type="match status" value="1"/>
</dbReference>
<accession>A0A344L482</accession>
<dbReference type="OrthoDB" id="3658635at2"/>
<dbReference type="PROSITE" id="PS50943">
    <property type="entry name" value="HTH_CROC1"/>
    <property type="match status" value="1"/>
</dbReference>
<dbReference type="GO" id="GO:0003677">
    <property type="term" value="F:DNA binding"/>
    <property type="evidence" value="ECO:0007669"/>
    <property type="project" value="InterPro"/>
</dbReference>
<dbReference type="SMART" id="SM00530">
    <property type="entry name" value="HTH_XRE"/>
    <property type="match status" value="1"/>
</dbReference>
<dbReference type="CDD" id="cd00093">
    <property type="entry name" value="HTH_XRE"/>
    <property type="match status" value="1"/>
</dbReference>